<dbReference type="STRING" id="6186.A0A183JU74"/>
<dbReference type="EMBL" id="UZAK01013079">
    <property type="protein sequence ID" value="VDP02471.1"/>
    <property type="molecule type" value="Genomic_DNA"/>
</dbReference>
<dbReference type="WBParaSite" id="SCUD_0000626501-mRNA-1">
    <property type="protein sequence ID" value="SCUD_0000626501-mRNA-1"/>
    <property type="gene ID" value="SCUD_0000626501"/>
</dbReference>
<name>A0A183JU74_9TREM</name>
<evidence type="ECO:0000256" key="1">
    <source>
        <dbReference type="SAM" id="MobiDB-lite"/>
    </source>
</evidence>
<reference evidence="4" key="1">
    <citation type="submission" date="2016-06" db="UniProtKB">
        <authorList>
            <consortium name="WormBaseParasite"/>
        </authorList>
    </citation>
    <scope>IDENTIFICATION</scope>
</reference>
<proteinExistence type="predicted"/>
<dbReference type="AlphaFoldDB" id="A0A183JU74"/>
<organism evidence="4">
    <name type="scientific">Schistosoma curassoni</name>
    <dbReference type="NCBI Taxonomy" id="6186"/>
    <lineage>
        <taxon>Eukaryota</taxon>
        <taxon>Metazoa</taxon>
        <taxon>Spiralia</taxon>
        <taxon>Lophotrochozoa</taxon>
        <taxon>Platyhelminthes</taxon>
        <taxon>Trematoda</taxon>
        <taxon>Digenea</taxon>
        <taxon>Strigeidida</taxon>
        <taxon>Schistosomatoidea</taxon>
        <taxon>Schistosomatidae</taxon>
        <taxon>Schistosoma</taxon>
    </lineage>
</organism>
<feature type="region of interest" description="Disordered" evidence="1">
    <location>
        <begin position="1"/>
        <end position="36"/>
    </location>
</feature>
<evidence type="ECO:0000313" key="3">
    <source>
        <dbReference type="Proteomes" id="UP000279833"/>
    </source>
</evidence>
<keyword evidence="3" id="KW-1185">Reference proteome</keyword>
<feature type="compositionally biased region" description="Low complexity" evidence="1">
    <location>
        <begin position="1"/>
        <end position="10"/>
    </location>
</feature>
<accession>A0A183JU74</accession>
<evidence type="ECO:0000313" key="2">
    <source>
        <dbReference type="EMBL" id="VDP02471.1"/>
    </source>
</evidence>
<sequence length="126" mass="13530">MSVSSTVDSSGSHKLDVNKSSVSTASLSSNLHSKSELSDFTSVDAAKKWMSSFVPSCGSLSLSHQTSDSRLMDPSASSKAILIGDFLTAQQLDRADSSNWGGNHSNSRQGNVFSKKIFNQVYMIFD</sequence>
<protein>
    <submittedName>
        <fullName evidence="4">Ovule protein</fullName>
    </submittedName>
</protein>
<dbReference type="Proteomes" id="UP000279833">
    <property type="component" value="Unassembled WGS sequence"/>
</dbReference>
<reference evidence="2 3" key="2">
    <citation type="submission" date="2018-11" db="EMBL/GenBank/DDBJ databases">
        <authorList>
            <consortium name="Pathogen Informatics"/>
        </authorList>
    </citation>
    <scope>NUCLEOTIDE SEQUENCE [LARGE SCALE GENOMIC DNA]</scope>
    <source>
        <strain evidence="2">Dakar</strain>
        <strain evidence="3">Dakar, Senegal</strain>
    </source>
</reference>
<feature type="compositionally biased region" description="Low complexity" evidence="1">
    <location>
        <begin position="20"/>
        <end position="32"/>
    </location>
</feature>
<evidence type="ECO:0000313" key="4">
    <source>
        <dbReference type="WBParaSite" id="SCUD_0000626501-mRNA-1"/>
    </source>
</evidence>
<gene>
    <name evidence="2" type="ORF">SCUD_LOCUS6265</name>
</gene>